<organism evidence="2 3">
    <name type="scientific">Peptostreptococcus equinus</name>
    <dbReference type="NCBI Taxonomy" id="3003601"/>
    <lineage>
        <taxon>Bacteria</taxon>
        <taxon>Bacillati</taxon>
        <taxon>Bacillota</taxon>
        <taxon>Clostridia</taxon>
        <taxon>Peptostreptococcales</taxon>
        <taxon>Peptostreptococcaceae</taxon>
        <taxon>Peptostreptococcus</taxon>
    </lineage>
</organism>
<dbReference type="EMBL" id="CP114052">
    <property type="protein sequence ID" value="WAW14106.1"/>
    <property type="molecule type" value="Genomic_DNA"/>
</dbReference>
<protein>
    <recommendedName>
        <fullName evidence="1">ABC-three component systems C-terminal domain-containing protein</fullName>
    </recommendedName>
</protein>
<evidence type="ECO:0000259" key="1">
    <source>
        <dbReference type="Pfam" id="PF20277"/>
    </source>
</evidence>
<accession>A0ABY7JMP9</accession>
<name>A0ABY7JMP9_9FIRM</name>
<proteinExistence type="predicted"/>
<keyword evidence="3" id="KW-1185">Reference proteome</keyword>
<feature type="domain" description="ABC-three component systems C-terminal" evidence="1">
    <location>
        <begin position="243"/>
        <end position="379"/>
    </location>
</feature>
<reference evidence="2" key="1">
    <citation type="submission" date="2022-12" db="EMBL/GenBank/DDBJ databases">
        <title>Peptostreptococcus.</title>
        <authorList>
            <person name="Lee S.H."/>
        </authorList>
    </citation>
    <scope>NUCLEOTIDE SEQUENCE</scope>
    <source>
        <strain evidence="2">CBA3647</strain>
    </source>
</reference>
<dbReference type="RefSeq" id="WP_269310767.1">
    <property type="nucleotide sequence ID" value="NZ_CP114052.1"/>
</dbReference>
<dbReference type="Proteomes" id="UP001164187">
    <property type="component" value="Chromosome"/>
</dbReference>
<dbReference type="InterPro" id="IPR046921">
    <property type="entry name" value="ABC-3C_CTD11"/>
</dbReference>
<sequence>MLFTELMHSIHPHLIKDADVPSFTRNIIQMLCDIPEEDWYTKKDPSSDKSYRDESLRKYHNRGISKKLAKAMLGRLTEDNFIDSIHDPNRSDIVLSGLASDISPFCPDNDVNESNVGEVLFDLFHKSLQFVVNPELENDRKIASATSLSASLKGTFGSGLLDDCKCTCSMPLCGKYLQTINGLNQSVNNYEIIKIDEKSNSKYENLIAVCHDCFQAYTLKHTTKECKALKSVKKLQSDSRISRNTLDEISINKGIALVIENLTKAKPKDFLPLNYDPVNVPEKIDENTNYFLMTEVMQNVIRYYPFIDNTMKTLSKNNTYSDDFVRAQIKESYKKLESKNLVQEQIYQELANGIQRITKQDIRYCYIVVSYFVQSCKVFHAITK</sequence>
<gene>
    <name evidence="2" type="ORF">O0R46_05735</name>
</gene>
<evidence type="ECO:0000313" key="3">
    <source>
        <dbReference type="Proteomes" id="UP001164187"/>
    </source>
</evidence>
<dbReference type="Pfam" id="PF20277">
    <property type="entry name" value="CTD11"/>
    <property type="match status" value="1"/>
</dbReference>
<evidence type="ECO:0000313" key="2">
    <source>
        <dbReference type="EMBL" id="WAW14106.1"/>
    </source>
</evidence>